<name>A0A7X0DK76_NOVIT</name>
<keyword evidence="7" id="KW-1185">Reference proteome</keyword>
<comment type="caution">
    <text evidence="6">The sequence shown here is derived from an EMBL/GenBank/DDBJ whole genome shotgun (WGS) entry which is preliminary data.</text>
</comment>
<dbReference type="GO" id="GO:0003700">
    <property type="term" value="F:DNA-binding transcription factor activity"/>
    <property type="evidence" value="ECO:0007669"/>
    <property type="project" value="InterPro"/>
</dbReference>
<evidence type="ECO:0000313" key="7">
    <source>
        <dbReference type="Proteomes" id="UP000544872"/>
    </source>
</evidence>
<feature type="domain" description="HTH gntR-type" evidence="5">
    <location>
        <begin position="29"/>
        <end position="96"/>
    </location>
</feature>
<dbReference type="InterPro" id="IPR011711">
    <property type="entry name" value="GntR_C"/>
</dbReference>
<gene>
    <name evidence="6" type="ORF">FHS48_000062</name>
</gene>
<dbReference type="PANTHER" id="PTHR43537">
    <property type="entry name" value="TRANSCRIPTIONAL REGULATOR, GNTR FAMILY"/>
    <property type="match status" value="1"/>
</dbReference>
<dbReference type="InterPro" id="IPR036390">
    <property type="entry name" value="WH_DNA-bd_sf"/>
</dbReference>
<dbReference type="Pfam" id="PF07729">
    <property type="entry name" value="FCD"/>
    <property type="match status" value="1"/>
</dbReference>
<feature type="region of interest" description="Disordered" evidence="4">
    <location>
        <begin position="1"/>
        <end position="22"/>
    </location>
</feature>
<protein>
    <submittedName>
        <fullName evidence="6">DNA-binding GntR family transcriptional regulator</fullName>
    </submittedName>
</protein>
<dbReference type="SUPFAM" id="SSF46785">
    <property type="entry name" value="Winged helix' DNA-binding domain"/>
    <property type="match status" value="1"/>
</dbReference>
<dbReference type="EMBL" id="JACIIX010000001">
    <property type="protein sequence ID" value="MBB6208681.1"/>
    <property type="molecule type" value="Genomic_DNA"/>
</dbReference>
<evidence type="ECO:0000256" key="2">
    <source>
        <dbReference type="ARBA" id="ARBA00023125"/>
    </source>
</evidence>
<proteinExistence type="predicted"/>
<evidence type="ECO:0000256" key="1">
    <source>
        <dbReference type="ARBA" id="ARBA00023015"/>
    </source>
</evidence>
<evidence type="ECO:0000256" key="4">
    <source>
        <dbReference type="SAM" id="MobiDB-lite"/>
    </source>
</evidence>
<dbReference type="SMART" id="SM00895">
    <property type="entry name" value="FCD"/>
    <property type="match status" value="1"/>
</dbReference>
<feature type="compositionally biased region" description="Low complexity" evidence="4">
    <location>
        <begin position="11"/>
        <end position="22"/>
    </location>
</feature>
<dbReference type="RefSeq" id="WP_184259867.1">
    <property type="nucleotide sequence ID" value="NZ_JACIIX010000001.1"/>
</dbReference>
<keyword evidence="3" id="KW-0804">Transcription</keyword>
<dbReference type="CDD" id="cd07377">
    <property type="entry name" value="WHTH_GntR"/>
    <property type="match status" value="1"/>
</dbReference>
<dbReference type="AlphaFoldDB" id="A0A7X0DK76"/>
<dbReference type="InterPro" id="IPR000524">
    <property type="entry name" value="Tscrpt_reg_HTH_GntR"/>
</dbReference>
<sequence>MSVTHRSSLHAGSAGPAPAAGSVTALRRTSTAHQLYNLLRGRIMALELEPGMQLSRNDLAAQYGVSQTPVRDALQMLEQEGLVAVIPQSRTEVTRIDVQQARETQFLRLSLELEVVRSLCGAPGTAAQGVAARILDQQETALTIDRDVERFGQLDRQFHQGMYEAAGVPALWDLIQSRSGHIDRLRKLNLMDPGKGATILSAHREILTAMQAGDSAAAEDAVRRHLSGTLARVDDIRRAYSQFF</sequence>
<dbReference type="GO" id="GO:0003677">
    <property type="term" value="F:DNA binding"/>
    <property type="evidence" value="ECO:0007669"/>
    <property type="project" value="UniProtKB-KW"/>
</dbReference>
<dbReference type="InterPro" id="IPR036388">
    <property type="entry name" value="WH-like_DNA-bd_sf"/>
</dbReference>
<keyword evidence="1" id="KW-0805">Transcription regulation</keyword>
<accession>A0A7X0DK76</accession>
<organism evidence="6 7">
    <name type="scientific">Novispirillum itersonii</name>
    <name type="common">Aquaspirillum itersonii</name>
    <dbReference type="NCBI Taxonomy" id="189"/>
    <lineage>
        <taxon>Bacteria</taxon>
        <taxon>Pseudomonadati</taxon>
        <taxon>Pseudomonadota</taxon>
        <taxon>Alphaproteobacteria</taxon>
        <taxon>Rhodospirillales</taxon>
        <taxon>Novispirillaceae</taxon>
        <taxon>Novispirillum</taxon>
    </lineage>
</organism>
<dbReference type="Gene3D" id="1.20.120.530">
    <property type="entry name" value="GntR ligand-binding domain-like"/>
    <property type="match status" value="1"/>
</dbReference>
<evidence type="ECO:0000256" key="3">
    <source>
        <dbReference type="ARBA" id="ARBA00023163"/>
    </source>
</evidence>
<dbReference type="SUPFAM" id="SSF48008">
    <property type="entry name" value="GntR ligand-binding domain-like"/>
    <property type="match status" value="1"/>
</dbReference>
<evidence type="ECO:0000313" key="6">
    <source>
        <dbReference type="EMBL" id="MBB6208681.1"/>
    </source>
</evidence>
<keyword evidence="2 6" id="KW-0238">DNA-binding</keyword>
<dbReference type="InterPro" id="IPR008920">
    <property type="entry name" value="TF_FadR/GntR_C"/>
</dbReference>
<dbReference type="PROSITE" id="PS50949">
    <property type="entry name" value="HTH_GNTR"/>
    <property type="match status" value="1"/>
</dbReference>
<dbReference type="Pfam" id="PF00392">
    <property type="entry name" value="GntR"/>
    <property type="match status" value="1"/>
</dbReference>
<dbReference type="Gene3D" id="1.10.10.10">
    <property type="entry name" value="Winged helix-like DNA-binding domain superfamily/Winged helix DNA-binding domain"/>
    <property type="match status" value="1"/>
</dbReference>
<dbReference type="SMART" id="SM00345">
    <property type="entry name" value="HTH_GNTR"/>
    <property type="match status" value="1"/>
</dbReference>
<dbReference type="PANTHER" id="PTHR43537:SF45">
    <property type="entry name" value="GNTR FAMILY REGULATORY PROTEIN"/>
    <property type="match status" value="1"/>
</dbReference>
<evidence type="ECO:0000259" key="5">
    <source>
        <dbReference type="PROSITE" id="PS50949"/>
    </source>
</evidence>
<dbReference type="PRINTS" id="PR00035">
    <property type="entry name" value="HTHGNTR"/>
</dbReference>
<reference evidence="6 7" key="1">
    <citation type="submission" date="2020-08" db="EMBL/GenBank/DDBJ databases">
        <title>Genomic Encyclopedia of Type Strains, Phase IV (KMG-IV): sequencing the most valuable type-strain genomes for metagenomic binning, comparative biology and taxonomic classification.</title>
        <authorList>
            <person name="Goeker M."/>
        </authorList>
    </citation>
    <scope>NUCLEOTIDE SEQUENCE [LARGE SCALE GENOMIC DNA]</scope>
    <source>
        <strain evidence="6 7">DSM 11590</strain>
    </source>
</reference>
<dbReference type="Proteomes" id="UP000544872">
    <property type="component" value="Unassembled WGS sequence"/>
</dbReference>